<gene>
    <name evidence="2" type="ORF">AMELA_G00166630</name>
</gene>
<dbReference type="Proteomes" id="UP000593565">
    <property type="component" value="Unassembled WGS sequence"/>
</dbReference>
<accession>A0A7J6AB04</accession>
<sequence>MHRFCQETELIPQMLKPQDVVDVPSLNPDPDPRLTECLCCNGEDQHTERTLLKMCTVRLVDFRKIQGPSAQIISETDLQTGVSGESSMSAGEQQPLQDQLKMNSVRPEVDCGTIQSRKGTAECQTEGGAYYHKYQHSNFICSSHNLKNHKLSEGKGALRQ</sequence>
<reference evidence="2 3" key="1">
    <citation type="submission" date="2020-02" db="EMBL/GenBank/DDBJ databases">
        <title>A chromosome-scale genome assembly of the black bullhead catfish (Ameiurus melas).</title>
        <authorList>
            <person name="Wen M."/>
            <person name="Zham M."/>
            <person name="Cabau C."/>
            <person name="Klopp C."/>
            <person name="Donnadieu C."/>
            <person name="Roques C."/>
            <person name="Bouchez O."/>
            <person name="Lampietro C."/>
            <person name="Jouanno E."/>
            <person name="Herpin A."/>
            <person name="Louis A."/>
            <person name="Berthelot C."/>
            <person name="Parey E."/>
            <person name="Roest-Crollius H."/>
            <person name="Braasch I."/>
            <person name="Postlethwait J."/>
            <person name="Robinson-Rechavi M."/>
            <person name="Echchiki A."/>
            <person name="Begum T."/>
            <person name="Montfort J."/>
            <person name="Schartl M."/>
            <person name="Bobe J."/>
            <person name="Guiguen Y."/>
        </authorList>
    </citation>
    <scope>NUCLEOTIDE SEQUENCE [LARGE SCALE GENOMIC DNA]</scope>
    <source>
        <strain evidence="2">M_S1</strain>
        <tissue evidence="2">Blood</tissue>
    </source>
</reference>
<dbReference type="EMBL" id="JAAGNN010000014">
    <property type="protein sequence ID" value="KAF4080105.1"/>
    <property type="molecule type" value="Genomic_DNA"/>
</dbReference>
<dbReference type="AlphaFoldDB" id="A0A7J6AB04"/>
<comment type="caution">
    <text evidence="2">The sequence shown here is derived from an EMBL/GenBank/DDBJ whole genome shotgun (WGS) entry which is preliminary data.</text>
</comment>
<evidence type="ECO:0000313" key="3">
    <source>
        <dbReference type="Proteomes" id="UP000593565"/>
    </source>
</evidence>
<feature type="region of interest" description="Disordered" evidence="1">
    <location>
        <begin position="78"/>
        <end position="97"/>
    </location>
</feature>
<organism evidence="2 3">
    <name type="scientific">Ameiurus melas</name>
    <name type="common">Black bullhead</name>
    <name type="synonym">Silurus melas</name>
    <dbReference type="NCBI Taxonomy" id="219545"/>
    <lineage>
        <taxon>Eukaryota</taxon>
        <taxon>Metazoa</taxon>
        <taxon>Chordata</taxon>
        <taxon>Craniata</taxon>
        <taxon>Vertebrata</taxon>
        <taxon>Euteleostomi</taxon>
        <taxon>Actinopterygii</taxon>
        <taxon>Neopterygii</taxon>
        <taxon>Teleostei</taxon>
        <taxon>Ostariophysi</taxon>
        <taxon>Siluriformes</taxon>
        <taxon>Ictaluridae</taxon>
        <taxon>Ameiurus</taxon>
    </lineage>
</organism>
<proteinExistence type="predicted"/>
<evidence type="ECO:0000313" key="2">
    <source>
        <dbReference type="EMBL" id="KAF4080105.1"/>
    </source>
</evidence>
<keyword evidence="3" id="KW-1185">Reference proteome</keyword>
<protein>
    <submittedName>
        <fullName evidence="2">Uncharacterized protein</fullName>
    </submittedName>
</protein>
<evidence type="ECO:0000256" key="1">
    <source>
        <dbReference type="SAM" id="MobiDB-lite"/>
    </source>
</evidence>
<name>A0A7J6AB04_AMEME</name>